<dbReference type="Proteomes" id="UP000486351">
    <property type="component" value="Unassembled WGS sequence"/>
</dbReference>
<dbReference type="Proteomes" id="UP000476176">
    <property type="component" value="Unassembled WGS sequence"/>
</dbReference>
<dbReference type="AlphaFoldDB" id="A0A6A3T3L8"/>
<evidence type="ECO:0000313" key="2">
    <source>
        <dbReference type="EMBL" id="KAE9209009.1"/>
    </source>
</evidence>
<sequence>MCLSTHSVIARGAWCAVKTSKVKKKCKLLTTDIGQAKHASAARRCWFAIPATWGTQRCICVGCTLQQIDPIGMARCF</sequence>
<evidence type="ECO:0000313" key="1">
    <source>
        <dbReference type="EMBL" id="KAE9126053.1"/>
    </source>
</evidence>
<comment type="caution">
    <text evidence="1">The sequence shown here is derived from an EMBL/GenBank/DDBJ whole genome shotgun (WGS) entry which is preliminary data.</text>
</comment>
<reference evidence="1 4" key="1">
    <citation type="submission" date="2018-08" db="EMBL/GenBank/DDBJ databases">
        <title>Genomic investigation of the strawberry pathogen Phytophthora fragariae indicates pathogenicity is determined by transcriptional variation in three key races.</title>
        <authorList>
            <person name="Adams T.M."/>
            <person name="Armitage A.D."/>
            <person name="Sobczyk M.K."/>
            <person name="Bates H.J."/>
            <person name="Dunwell J.M."/>
            <person name="Nellist C.F."/>
            <person name="Harrison R.J."/>
        </authorList>
    </citation>
    <scope>NUCLEOTIDE SEQUENCE [LARGE SCALE GENOMIC DNA]</scope>
    <source>
        <strain evidence="2 5">BC-23</strain>
        <strain evidence="1 4">NOV-5</strain>
        <strain evidence="3 6">NOV-77</strain>
    </source>
</reference>
<dbReference type="Proteomes" id="UP000440732">
    <property type="component" value="Unassembled WGS sequence"/>
</dbReference>
<evidence type="ECO:0000313" key="5">
    <source>
        <dbReference type="Proteomes" id="UP000476176"/>
    </source>
</evidence>
<evidence type="ECO:0000313" key="3">
    <source>
        <dbReference type="EMBL" id="KAE9324927.1"/>
    </source>
</evidence>
<evidence type="ECO:0000313" key="4">
    <source>
        <dbReference type="Proteomes" id="UP000440732"/>
    </source>
</evidence>
<dbReference type="EMBL" id="QXGC01001187">
    <property type="protein sequence ID" value="KAE9209009.1"/>
    <property type="molecule type" value="Genomic_DNA"/>
</dbReference>
<protein>
    <submittedName>
        <fullName evidence="1">Uncharacterized protein</fullName>
    </submittedName>
</protein>
<evidence type="ECO:0000313" key="6">
    <source>
        <dbReference type="Proteomes" id="UP000486351"/>
    </source>
</evidence>
<dbReference type="EMBL" id="QXFY01001199">
    <property type="protein sequence ID" value="KAE9324927.1"/>
    <property type="molecule type" value="Genomic_DNA"/>
</dbReference>
<name>A0A6A3T3L8_9STRA</name>
<dbReference type="EMBL" id="QXGA01001197">
    <property type="protein sequence ID" value="KAE9126053.1"/>
    <property type="molecule type" value="Genomic_DNA"/>
</dbReference>
<gene>
    <name evidence="2" type="ORF">PF004_g16594</name>
    <name evidence="1" type="ORF">PF006_g16816</name>
    <name evidence="3" type="ORF">PF008_g16996</name>
</gene>
<organism evidence="1 4">
    <name type="scientific">Phytophthora fragariae</name>
    <dbReference type="NCBI Taxonomy" id="53985"/>
    <lineage>
        <taxon>Eukaryota</taxon>
        <taxon>Sar</taxon>
        <taxon>Stramenopiles</taxon>
        <taxon>Oomycota</taxon>
        <taxon>Peronosporomycetes</taxon>
        <taxon>Peronosporales</taxon>
        <taxon>Peronosporaceae</taxon>
        <taxon>Phytophthora</taxon>
    </lineage>
</organism>
<proteinExistence type="predicted"/>
<accession>A0A6A3T3L8</accession>